<dbReference type="OrthoDB" id="5197868at2"/>
<dbReference type="EMBL" id="MVHS01000008">
    <property type="protein sequence ID" value="ORA72391.1"/>
    <property type="molecule type" value="Genomic_DNA"/>
</dbReference>
<reference evidence="3 4" key="1">
    <citation type="submission" date="2016-12" db="EMBL/GenBank/DDBJ databases">
        <title>The new phylogeny of genus Mycobacterium.</title>
        <authorList>
            <person name="Tortoli E."/>
            <person name="Trovato A."/>
            <person name="Cirillo D.M."/>
        </authorList>
    </citation>
    <scope>NUCLEOTIDE SEQUENCE [LARGE SCALE GENOMIC DNA]</scope>
    <source>
        <strain evidence="3 4">DSM 45130</strain>
    </source>
</reference>
<dbReference type="RefSeq" id="WP_083029775.1">
    <property type="nucleotide sequence ID" value="NZ_AP022618.1"/>
</dbReference>
<accession>A0A1X0DJ20</accession>
<name>A0A1X0DJ20_9MYCO</name>
<comment type="caution">
    <text evidence="3">The sequence shown here is derived from an EMBL/GenBank/DDBJ whole genome shotgun (WGS) entry which is preliminary data.</text>
</comment>
<feature type="transmembrane region" description="Helical" evidence="2">
    <location>
        <begin position="171"/>
        <end position="188"/>
    </location>
</feature>
<evidence type="ECO:0000313" key="3">
    <source>
        <dbReference type="EMBL" id="ORA72391.1"/>
    </source>
</evidence>
<evidence type="ECO:0000256" key="1">
    <source>
        <dbReference type="SAM" id="MobiDB-lite"/>
    </source>
</evidence>
<evidence type="ECO:0000256" key="2">
    <source>
        <dbReference type="SAM" id="Phobius"/>
    </source>
</evidence>
<dbReference type="InterPro" id="IPR027383">
    <property type="entry name" value="Znf_put"/>
</dbReference>
<dbReference type="STRING" id="444597.BST26_05615"/>
<dbReference type="Pfam" id="PF13490">
    <property type="entry name" value="zf-HC2"/>
    <property type="match status" value="1"/>
</dbReference>
<dbReference type="Proteomes" id="UP000192801">
    <property type="component" value="Unassembled WGS sequence"/>
</dbReference>
<feature type="region of interest" description="Disordered" evidence="1">
    <location>
        <begin position="195"/>
        <end position="227"/>
    </location>
</feature>
<keyword evidence="4" id="KW-1185">Reference proteome</keyword>
<keyword evidence="2" id="KW-0472">Membrane</keyword>
<feature type="transmembrane region" description="Helical" evidence="2">
    <location>
        <begin position="80"/>
        <end position="98"/>
    </location>
</feature>
<keyword evidence="2" id="KW-1133">Transmembrane helix</keyword>
<sequence>MDCDVAREAISARIDGEREPVPSARVDEHLAGCPDCADWQARATAQAQLLRALGGRESTGPAVVADPDPAPAATRRAWPVARIGLGAVGVVQVALALAQAATGDLGVGHGGGHLLNESTAWSVALGVMMIGAALGPAAAAGLAGVLAVFSVALTGYVVADAVGGAVSGMRMLSHLPVLAGTVLAVLVWRGARRPSGPPAAATPVLADVVPPEDSTPARRRGHLRPAG</sequence>
<gene>
    <name evidence="3" type="ORF">BST26_05615</name>
</gene>
<feature type="transmembrane region" description="Helical" evidence="2">
    <location>
        <begin position="142"/>
        <end position="159"/>
    </location>
</feature>
<dbReference type="AlphaFoldDB" id="A0A1X0DJ20"/>
<keyword evidence="2" id="KW-0812">Transmembrane</keyword>
<proteinExistence type="predicted"/>
<evidence type="ECO:0000313" key="4">
    <source>
        <dbReference type="Proteomes" id="UP000192801"/>
    </source>
</evidence>
<organism evidence="3 4">
    <name type="scientific">Mycolicibacterium insubricum</name>
    <dbReference type="NCBI Taxonomy" id="444597"/>
    <lineage>
        <taxon>Bacteria</taxon>
        <taxon>Bacillati</taxon>
        <taxon>Actinomycetota</taxon>
        <taxon>Actinomycetes</taxon>
        <taxon>Mycobacteriales</taxon>
        <taxon>Mycobacteriaceae</taxon>
        <taxon>Mycolicibacterium</taxon>
    </lineage>
</organism>
<protein>
    <submittedName>
        <fullName evidence="3">Uncharacterized protein</fullName>
    </submittedName>
</protein>
<feature type="compositionally biased region" description="Basic residues" evidence="1">
    <location>
        <begin position="217"/>
        <end position="227"/>
    </location>
</feature>